<protein>
    <submittedName>
        <fullName evidence="2">Uncharacterized protein</fullName>
    </submittedName>
</protein>
<feature type="compositionally biased region" description="Basic and acidic residues" evidence="1">
    <location>
        <begin position="21"/>
        <end position="35"/>
    </location>
</feature>
<evidence type="ECO:0000313" key="3">
    <source>
        <dbReference type="Proteomes" id="UP001055439"/>
    </source>
</evidence>
<sequence length="165" mass="18730">MHVRAVEEKEEFVEMRGGNGEQERHCSKYCRDRSTRSGNRCRRWPKPRKGGGFEDQQEESCSVRVVSIEARPTESRGRKQEANPRVSSTFSCSLVHLIVSLPKRSAQSKERVTGTKIIPCSAHQKKKKKEEEEEEEEEHSATLMCGDLVDSPIQIGHVSTFKAMA</sequence>
<evidence type="ECO:0000256" key="1">
    <source>
        <dbReference type="SAM" id="MobiDB-lite"/>
    </source>
</evidence>
<organism evidence="2 3">
    <name type="scientific">Musa troglodytarum</name>
    <name type="common">fe'i banana</name>
    <dbReference type="NCBI Taxonomy" id="320322"/>
    <lineage>
        <taxon>Eukaryota</taxon>
        <taxon>Viridiplantae</taxon>
        <taxon>Streptophyta</taxon>
        <taxon>Embryophyta</taxon>
        <taxon>Tracheophyta</taxon>
        <taxon>Spermatophyta</taxon>
        <taxon>Magnoliopsida</taxon>
        <taxon>Liliopsida</taxon>
        <taxon>Zingiberales</taxon>
        <taxon>Musaceae</taxon>
        <taxon>Musa</taxon>
    </lineage>
</organism>
<accession>A0A9E7GSP2</accession>
<keyword evidence="3" id="KW-1185">Reference proteome</keyword>
<feature type="region of interest" description="Disordered" evidence="1">
    <location>
        <begin position="119"/>
        <end position="145"/>
    </location>
</feature>
<feature type="compositionally biased region" description="Basic residues" evidence="1">
    <location>
        <begin position="39"/>
        <end position="49"/>
    </location>
</feature>
<dbReference type="EMBL" id="CP097509">
    <property type="protein sequence ID" value="URE17394.1"/>
    <property type="molecule type" value="Genomic_DNA"/>
</dbReference>
<proteinExistence type="predicted"/>
<gene>
    <name evidence="2" type="ORF">MUK42_05846</name>
</gene>
<dbReference type="AlphaFoldDB" id="A0A9E7GSP2"/>
<reference evidence="2" key="1">
    <citation type="submission" date="2022-05" db="EMBL/GenBank/DDBJ databases">
        <title>The Musa troglodytarum L. genome provides insights into the mechanism of non-climacteric behaviour and enrichment of carotenoids.</title>
        <authorList>
            <person name="Wang J."/>
        </authorList>
    </citation>
    <scope>NUCLEOTIDE SEQUENCE</scope>
    <source>
        <tissue evidence="2">Leaf</tissue>
    </source>
</reference>
<evidence type="ECO:0000313" key="2">
    <source>
        <dbReference type="EMBL" id="URE17394.1"/>
    </source>
</evidence>
<dbReference type="Proteomes" id="UP001055439">
    <property type="component" value="Chromosome 7"/>
</dbReference>
<name>A0A9E7GSP2_9LILI</name>
<feature type="region of interest" description="Disordered" evidence="1">
    <location>
        <begin position="1"/>
        <end position="62"/>
    </location>
</feature>